<dbReference type="OrthoDB" id="498125at2759"/>
<evidence type="ECO:0000256" key="1">
    <source>
        <dbReference type="ARBA" id="ARBA00006484"/>
    </source>
</evidence>
<dbReference type="Gene3D" id="3.40.50.720">
    <property type="entry name" value="NAD(P)-binding Rossmann-like Domain"/>
    <property type="match status" value="1"/>
</dbReference>
<dbReference type="PANTHER" id="PTHR42760:SF121">
    <property type="entry name" value="3-OXOACYL-(ACYL-CARRIER-PROTEIN) REDUCTASE"/>
    <property type="match status" value="1"/>
</dbReference>
<accession>A0A409YWR7</accession>
<dbReference type="GO" id="GO:0016616">
    <property type="term" value="F:oxidoreductase activity, acting on the CH-OH group of donors, NAD or NADP as acceptor"/>
    <property type="evidence" value="ECO:0007669"/>
    <property type="project" value="TreeGrafter"/>
</dbReference>
<dbReference type="GO" id="GO:0048038">
    <property type="term" value="F:quinone binding"/>
    <property type="evidence" value="ECO:0007669"/>
    <property type="project" value="TreeGrafter"/>
</dbReference>
<comment type="caution">
    <text evidence="3">The sequence shown here is derived from an EMBL/GenBank/DDBJ whole genome shotgun (WGS) entry which is preliminary data.</text>
</comment>
<reference evidence="3 4" key="1">
    <citation type="journal article" date="2018" name="Evol. Lett.">
        <title>Horizontal gene cluster transfer increased hallucinogenic mushroom diversity.</title>
        <authorList>
            <person name="Reynolds H.T."/>
            <person name="Vijayakumar V."/>
            <person name="Gluck-Thaler E."/>
            <person name="Korotkin H.B."/>
            <person name="Matheny P.B."/>
            <person name="Slot J.C."/>
        </authorList>
    </citation>
    <scope>NUCLEOTIDE SEQUENCE [LARGE SCALE GENOMIC DNA]</scope>
    <source>
        <strain evidence="3 4">SRW20</strain>
    </source>
</reference>
<sequence length="257" mass="26729">MSKVAIVTGSAQGIGRAIALRLAADGYDIALNDVIAQESKLKALAEDIHALGHRTVLVLADVSDEPSVEKMVNDTVAVLGSVDVMVANAGICQLASLLDSTPEHWDKHQAVNLRGAFLCFKHAAKQMIRQGHGGRIIGGSSVAGHSGTPMVAAYSASKGGIRSLTHAAAREWGQHGITVNSYAPGVIVTELTLGMYGEAFLEEQKKSAALGDNGTPEDVAGLVSFLASKDARFITGQSVGISFGVEVTMGHLMPTLS</sequence>
<dbReference type="Proteomes" id="UP000284706">
    <property type="component" value="Unassembled WGS sequence"/>
</dbReference>
<evidence type="ECO:0000256" key="2">
    <source>
        <dbReference type="ARBA" id="ARBA00022857"/>
    </source>
</evidence>
<dbReference type="InterPro" id="IPR020904">
    <property type="entry name" value="Sc_DH/Rdtase_CS"/>
</dbReference>
<keyword evidence="4" id="KW-1185">Reference proteome</keyword>
<name>A0A409YWR7_9AGAR</name>
<gene>
    <name evidence="3" type="ORF">CVT26_013455</name>
</gene>
<dbReference type="PRINTS" id="PR00080">
    <property type="entry name" value="SDRFAMILY"/>
</dbReference>
<keyword evidence="2" id="KW-0521">NADP</keyword>
<dbReference type="AlphaFoldDB" id="A0A409YWR7"/>
<dbReference type="STRING" id="231916.A0A409YWR7"/>
<comment type="similarity">
    <text evidence="1">Belongs to the short-chain dehydrogenases/reductases (SDR) family.</text>
</comment>
<evidence type="ECO:0000313" key="4">
    <source>
        <dbReference type="Proteomes" id="UP000284706"/>
    </source>
</evidence>
<dbReference type="PROSITE" id="PS00061">
    <property type="entry name" value="ADH_SHORT"/>
    <property type="match status" value="1"/>
</dbReference>
<dbReference type="EMBL" id="NHYE01000115">
    <property type="protein sequence ID" value="PPR07485.1"/>
    <property type="molecule type" value="Genomic_DNA"/>
</dbReference>
<protein>
    <submittedName>
        <fullName evidence="3">Uncharacterized protein</fullName>
    </submittedName>
</protein>
<dbReference type="PANTHER" id="PTHR42760">
    <property type="entry name" value="SHORT-CHAIN DEHYDROGENASES/REDUCTASES FAMILY MEMBER"/>
    <property type="match status" value="1"/>
</dbReference>
<dbReference type="InterPro" id="IPR002347">
    <property type="entry name" value="SDR_fam"/>
</dbReference>
<evidence type="ECO:0000313" key="3">
    <source>
        <dbReference type="EMBL" id="PPR07485.1"/>
    </source>
</evidence>
<dbReference type="Pfam" id="PF13561">
    <property type="entry name" value="adh_short_C2"/>
    <property type="match status" value="1"/>
</dbReference>
<dbReference type="FunFam" id="3.40.50.720:FF:000084">
    <property type="entry name" value="Short-chain dehydrogenase reductase"/>
    <property type="match status" value="1"/>
</dbReference>
<proteinExistence type="inferred from homology"/>
<dbReference type="FunCoup" id="A0A409YWR7">
    <property type="interactions" value="22"/>
</dbReference>
<dbReference type="SUPFAM" id="SSF51735">
    <property type="entry name" value="NAD(P)-binding Rossmann-fold domains"/>
    <property type="match status" value="1"/>
</dbReference>
<dbReference type="InterPro" id="IPR036291">
    <property type="entry name" value="NAD(P)-bd_dom_sf"/>
</dbReference>
<organism evidence="3 4">
    <name type="scientific">Gymnopilus dilepis</name>
    <dbReference type="NCBI Taxonomy" id="231916"/>
    <lineage>
        <taxon>Eukaryota</taxon>
        <taxon>Fungi</taxon>
        <taxon>Dikarya</taxon>
        <taxon>Basidiomycota</taxon>
        <taxon>Agaricomycotina</taxon>
        <taxon>Agaricomycetes</taxon>
        <taxon>Agaricomycetidae</taxon>
        <taxon>Agaricales</taxon>
        <taxon>Agaricineae</taxon>
        <taxon>Hymenogastraceae</taxon>
        <taxon>Gymnopilus</taxon>
    </lineage>
</organism>
<dbReference type="GO" id="GO:0006633">
    <property type="term" value="P:fatty acid biosynthetic process"/>
    <property type="evidence" value="ECO:0007669"/>
    <property type="project" value="TreeGrafter"/>
</dbReference>
<dbReference type="InParanoid" id="A0A409YWR7"/>
<dbReference type="PRINTS" id="PR00081">
    <property type="entry name" value="GDHRDH"/>
</dbReference>